<dbReference type="AlphaFoldDB" id="A0A9W9HNH8"/>
<comment type="caution">
    <text evidence="11">The sequence shown here is derived from an EMBL/GenBank/DDBJ whole genome shotgun (WGS) entry which is preliminary data.</text>
</comment>
<accession>A0A9W9HNH8</accession>
<dbReference type="GO" id="GO:0005576">
    <property type="term" value="C:extracellular region"/>
    <property type="evidence" value="ECO:0007669"/>
    <property type="project" value="UniProtKB-SubCell"/>
</dbReference>
<keyword evidence="8 10" id="KW-0326">Glycosidase</keyword>
<comment type="subcellular location">
    <subcellularLocation>
        <location evidence="2 10">Secreted</location>
    </subcellularLocation>
</comment>
<evidence type="ECO:0000256" key="1">
    <source>
        <dbReference type="ARBA" id="ARBA00000405"/>
    </source>
</evidence>
<comment type="catalytic activity">
    <reaction evidence="1 10">
        <text>Endohydrolysis of beta-(1-&gt;4)-linkages between D-glucosamine residues in a partly acetylated chitosan.</text>
        <dbReference type="EC" id="3.2.1.132"/>
    </reaction>
</comment>
<sequence>MHRPPNTNISIHKPDPSGKCNKKLTGGFSDGVDGARGFAYCGDIDEAIYLHGLGNGGQYDSMDIDCDGRNSKGSDCGADETGQDETAFKGQLSQFGIDDLDANVHPYVVISPGIQTALLVLSALRNLGRHQRRGFHGRSIHLLAQLCYPEYNINGDNGHGDDDVLYLGFTGKDAVPDSSANWKTGDRNAFEESIKELDDKLVSGLKA</sequence>
<comment type="function">
    <text evidence="10">Chitosanase catalyzing the endo-type cleavage of chitosan, the deacylated form of chitin. Chitosanase may be crucial in the degradation of the deacetylated portion of chitin in the fungal cell wall.</text>
</comment>
<evidence type="ECO:0000256" key="7">
    <source>
        <dbReference type="ARBA" id="ARBA00023277"/>
    </source>
</evidence>
<dbReference type="EC" id="3.2.1.132" evidence="10"/>
<keyword evidence="4" id="KW-0964">Secreted</keyword>
<proteinExistence type="inferred from homology"/>
<evidence type="ECO:0000256" key="10">
    <source>
        <dbReference type="RuleBase" id="RU361208"/>
    </source>
</evidence>
<evidence type="ECO:0000256" key="4">
    <source>
        <dbReference type="ARBA" id="ARBA00022525"/>
    </source>
</evidence>
<keyword evidence="6 10" id="KW-0378">Hydrolase</keyword>
<gene>
    <name evidence="11" type="ORF">N7492_009867</name>
</gene>
<evidence type="ECO:0000256" key="9">
    <source>
        <dbReference type="ARBA" id="ARBA00023326"/>
    </source>
</evidence>
<dbReference type="GO" id="GO:0016977">
    <property type="term" value="F:chitosanase activity"/>
    <property type="evidence" value="ECO:0007669"/>
    <property type="project" value="UniProtKB-EC"/>
</dbReference>
<evidence type="ECO:0000313" key="12">
    <source>
        <dbReference type="Proteomes" id="UP001146351"/>
    </source>
</evidence>
<dbReference type="InterPro" id="IPR009939">
    <property type="entry name" value="Chitosanase_fungal"/>
</dbReference>
<evidence type="ECO:0000256" key="8">
    <source>
        <dbReference type="ARBA" id="ARBA00023295"/>
    </source>
</evidence>
<evidence type="ECO:0000256" key="3">
    <source>
        <dbReference type="ARBA" id="ARBA00007799"/>
    </source>
</evidence>
<evidence type="ECO:0000256" key="2">
    <source>
        <dbReference type="ARBA" id="ARBA00004613"/>
    </source>
</evidence>
<dbReference type="PANTHER" id="PTHR42061:SF9">
    <property type="entry name" value="ENDO-CHITOSANASE"/>
    <property type="match status" value="1"/>
</dbReference>
<evidence type="ECO:0000256" key="6">
    <source>
        <dbReference type="ARBA" id="ARBA00022801"/>
    </source>
</evidence>
<evidence type="ECO:0000313" key="11">
    <source>
        <dbReference type="EMBL" id="KAJ5151572.1"/>
    </source>
</evidence>
<dbReference type="EMBL" id="JAPQKO010000008">
    <property type="protein sequence ID" value="KAJ5151572.1"/>
    <property type="molecule type" value="Genomic_DNA"/>
</dbReference>
<dbReference type="OrthoDB" id="4756206at2759"/>
<keyword evidence="12" id="KW-1185">Reference proteome</keyword>
<name>A0A9W9HNH8_9EURO</name>
<dbReference type="PANTHER" id="PTHR42061">
    <property type="entry name" value="ENDO-CHITOSANASE"/>
    <property type="match status" value="1"/>
</dbReference>
<dbReference type="Pfam" id="PF07335">
    <property type="entry name" value="Glyco_hydro_75"/>
    <property type="match status" value="2"/>
</dbReference>
<dbReference type="Proteomes" id="UP001146351">
    <property type="component" value="Unassembled WGS sequence"/>
</dbReference>
<organism evidence="11 12">
    <name type="scientific">Penicillium capsulatum</name>
    <dbReference type="NCBI Taxonomy" id="69766"/>
    <lineage>
        <taxon>Eukaryota</taxon>
        <taxon>Fungi</taxon>
        <taxon>Dikarya</taxon>
        <taxon>Ascomycota</taxon>
        <taxon>Pezizomycotina</taxon>
        <taxon>Eurotiomycetes</taxon>
        <taxon>Eurotiomycetidae</taxon>
        <taxon>Eurotiales</taxon>
        <taxon>Aspergillaceae</taxon>
        <taxon>Penicillium</taxon>
    </lineage>
</organism>
<dbReference type="GO" id="GO:0000272">
    <property type="term" value="P:polysaccharide catabolic process"/>
    <property type="evidence" value="ECO:0007669"/>
    <property type="project" value="UniProtKB-KW"/>
</dbReference>
<reference evidence="11" key="2">
    <citation type="journal article" date="2023" name="IMA Fungus">
        <title>Comparative genomic study of the Penicillium genus elucidates a diverse pangenome and 15 lateral gene transfer events.</title>
        <authorList>
            <person name="Petersen C."/>
            <person name="Sorensen T."/>
            <person name="Nielsen M.R."/>
            <person name="Sondergaard T.E."/>
            <person name="Sorensen J.L."/>
            <person name="Fitzpatrick D.A."/>
            <person name="Frisvad J.C."/>
            <person name="Nielsen K.L."/>
        </authorList>
    </citation>
    <scope>NUCLEOTIDE SEQUENCE</scope>
    <source>
        <strain evidence="11">IBT 21917</strain>
    </source>
</reference>
<protein>
    <recommendedName>
        <fullName evidence="10">Endo-chitosanase</fullName>
        <ecNumber evidence="10">3.2.1.132</ecNumber>
    </recommendedName>
</protein>
<evidence type="ECO:0000256" key="5">
    <source>
        <dbReference type="ARBA" id="ARBA00022729"/>
    </source>
</evidence>
<comment type="similarity">
    <text evidence="3 10">Belongs to the glycosyl hydrolase 75 family.</text>
</comment>
<keyword evidence="5" id="KW-0732">Signal</keyword>
<keyword evidence="7" id="KW-0119">Carbohydrate metabolism</keyword>
<reference evidence="11" key="1">
    <citation type="submission" date="2022-11" db="EMBL/GenBank/DDBJ databases">
        <authorList>
            <person name="Petersen C."/>
        </authorList>
    </citation>
    <scope>NUCLEOTIDE SEQUENCE</scope>
    <source>
        <strain evidence="11">IBT 21917</strain>
    </source>
</reference>
<keyword evidence="9 10" id="KW-0624">Polysaccharide degradation</keyword>